<keyword evidence="3" id="KW-0560">Oxidoreductase</keyword>
<dbReference type="OrthoDB" id="1933717at2759"/>
<dbReference type="PRINTS" id="PR00080">
    <property type="entry name" value="SDRFAMILY"/>
</dbReference>
<dbReference type="Gene3D" id="3.40.50.720">
    <property type="entry name" value="NAD(P)-binding Rossmann-like Domain"/>
    <property type="match status" value="1"/>
</dbReference>
<evidence type="ECO:0000313" key="6">
    <source>
        <dbReference type="Proteomes" id="UP000017559"/>
    </source>
</evidence>
<dbReference type="SUPFAM" id="SSF51735">
    <property type="entry name" value="NAD(P)-binding Rossmann-fold domains"/>
    <property type="match status" value="1"/>
</dbReference>
<evidence type="ECO:0000256" key="3">
    <source>
        <dbReference type="ARBA" id="ARBA00023002"/>
    </source>
</evidence>
<dbReference type="Pfam" id="PF00106">
    <property type="entry name" value="adh_short"/>
    <property type="match status" value="1"/>
</dbReference>
<comment type="similarity">
    <text evidence="1 4">Belongs to the short-chain dehydrogenases/reductases (SDR) family.</text>
</comment>
<dbReference type="InterPro" id="IPR002347">
    <property type="entry name" value="SDR_fam"/>
</dbReference>
<dbReference type="GO" id="GO:0016491">
    <property type="term" value="F:oxidoreductase activity"/>
    <property type="evidence" value="ECO:0007669"/>
    <property type="project" value="UniProtKB-KW"/>
</dbReference>
<evidence type="ECO:0000256" key="1">
    <source>
        <dbReference type="ARBA" id="ARBA00006484"/>
    </source>
</evidence>
<protein>
    <submittedName>
        <fullName evidence="5">Short-chain dehydrogenase reductase sdr</fullName>
    </submittedName>
</protein>
<proteinExistence type="inferred from homology"/>
<dbReference type="InterPro" id="IPR020904">
    <property type="entry name" value="Sc_DH/Rdtase_CS"/>
</dbReference>
<evidence type="ECO:0000256" key="2">
    <source>
        <dbReference type="ARBA" id="ARBA00022857"/>
    </source>
</evidence>
<dbReference type="HOGENOM" id="CLU_010194_9_0_1"/>
<dbReference type="PROSITE" id="PS00061">
    <property type="entry name" value="ADH_SHORT"/>
    <property type="match status" value="1"/>
</dbReference>
<keyword evidence="2" id="KW-0521">NADP</keyword>
<name>V2Y4K5_MONRO</name>
<gene>
    <name evidence="5" type="ORF">Moror_9776</name>
</gene>
<dbReference type="PANTHER" id="PTHR43963">
    <property type="entry name" value="CARBONYL REDUCTASE 1-RELATED"/>
    <property type="match status" value="1"/>
</dbReference>
<comment type="caution">
    <text evidence="5">The sequence shown here is derived from an EMBL/GenBank/DDBJ whole genome shotgun (WGS) entry which is preliminary data.</text>
</comment>
<dbReference type="AlphaFoldDB" id="V2Y4K5"/>
<evidence type="ECO:0000256" key="4">
    <source>
        <dbReference type="RuleBase" id="RU000363"/>
    </source>
</evidence>
<dbReference type="PANTHER" id="PTHR43963:SF6">
    <property type="entry name" value="CHAIN DEHYDROGENASE FAMILY PROTEIN, PUTATIVE (AFU_ORTHOLOGUE AFUA_3G15350)-RELATED"/>
    <property type="match status" value="1"/>
</dbReference>
<dbReference type="PRINTS" id="PR00081">
    <property type="entry name" value="GDHRDH"/>
</dbReference>
<dbReference type="EMBL" id="AWSO01000916">
    <property type="protein sequence ID" value="ESK86574.1"/>
    <property type="molecule type" value="Genomic_DNA"/>
</dbReference>
<sequence length="251" mass="27313">MSSEDSYKKVVLVTGANGGIGFEFVRLLAEKGHKVYIGARNATAGKDAEERLKNEFGLKATFVQLDVNDSASIQAAKEFIERSEEHIDVLVNNAAVSCQYQDPSSSDAKEYARVFNTNLFGLIECTTVFMPLIRKAKPGYGAILNVSSGLGSNSGQASPQAPKAFHRANAYSASKAALNSYTIALANDLREERIRVNCICPGLVMTKINGYMEGGKTPREGAELLAPWILLGPKDDDKTCRYYSNGTLKNW</sequence>
<dbReference type="KEGG" id="mrr:Moror_9776"/>
<keyword evidence="6" id="KW-1185">Reference proteome</keyword>
<evidence type="ECO:0000313" key="5">
    <source>
        <dbReference type="EMBL" id="ESK86574.1"/>
    </source>
</evidence>
<dbReference type="Proteomes" id="UP000017559">
    <property type="component" value="Unassembled WGS sequence"/>
</dbReference>
<dbReference type="InterPro" id="IPR036291">
    <property type="entry name" value="NAD(P)-bd_dom_sf"/>
</dbReference>
<accession>V2Y4K5</accession>
<reference evidence="5 6" key="1">
    <citation type="journal article" date="2014" name="BMC Genomics">
        <title>Genome and secretome analysis of the hemibiotrophic fungal pathogen, Moniliophthora roreri, which causes frosty pod rot disease of cacao: mechanisms of the biotrophic and necrotrophic phases.</title>
        <authorList>
            <person name="Meinhardt L.W."/>
            <person name="Costa G.G.L."/>
            <person name="Thomazella D.P.T."/>
            <person name="Teixeira P.J.P.L."/>
            <person name="Carazzolle M.F."/>
            <person name="Schuster S.C."/>
            <person name="Carlson J.E."/>
            <person name="Guiltinan M.J."/>
            <person name="Mieczkowski P."/>
            <person name="Farmer A."/>
            <person name="Ramaraj T."/>
            <person name="Crozier J."/>
            <person name="Davis R.E."/>
            <person name="Shao J."/>
            <person name="Melnick R.L."/>
            <person name="Pereira G.A.G."/>
            <person name="Bailey B.A."/>
        </authorList>
    </citation>
    <scope>NUCLEOTIDE SEQUENCE [LARGE SCALE GENOMIC DNA]</scope>
    <source>
        <strain evidence="5 6">MCA 2997</strain>
    </source>
</reference>
<organism evidence="5 6">
    <name type="scientific">Moniliophthora roreri (strain MCA 2997)</name>
    <name type="common">Cocoa frosty pod rot fungus</name>
    <name type="synonym">Crinipellis roreri</name>
    <dbReference type="NCBI Taxonomy" id="1381753"/>
    <lineage>
        <taxon>Eukaryota</taxon>
        <taxon>Fungi</taxon>
        <taxon>Dikarya</taxon>
        <taxon>Basidiomycota</taxon>
        <taxon>Agaricomycotina</taxon>
        <taxon>Agaricomycetes</taxon>
        <taxon>Agaricomycetidae</taxon>
        <taxon>Agaricales</taxon>
        <taxon>Marasmiineae</taxon>
        <taxon>Marasmiaceae</taxon>
        <taxon>Moniliophthora</taxon>
    </lineage>
</organism>